<feature type="region of interest" description="Disordered" evidence="2">
    <location>
        <begin position="128"/>
        <end position="166"/>
    </location>
</feature>
<keyword evidence="4" id="KW-1185">Reference proteome</keyword>
<dbReference type="EMBL" id="JACHKY010000003">
    <property type="protein sequence ID" value="MBB4798259.1"/>
    <property type="molecule type" value="Genomic_DNA"/>
</dbReference>
<dbReference type="Pfam" id="PF05443">
    <property type="entry name" value="ROS_MUCR"/>
    <property type="match status" value="1"/>
</dbReference>
<evidence type="ECO:0000313" key="3">
    <source>
        <dbReference type="EMBL" id="MBB4798259.1"/>
    </source>
</evidence>
<dbReference type="GO" id="GO:0003677">
    <property type="term" value="F:DNA binding"/>
    <property type="evidence" value="ECO:0007669"/>
    <property type="project" value="InterPro"/>
</dbReference>
<evidence type="ECO:0000256" key="1">
    <source>
        <dbReference type="ARBA" id="ARBA00007031"/>
    </source>
</evidence>
<dbReference type="InterPro" id="IPR008807">
    <property type="entry name" value="ROS_MUCR"/>
</dbReference>
<evidence type="ECO:0000313" key="4">
    <source>
        <dbReference type="Proteomes" id="UP000539957"/>
    </source>
</evidence>
<dbReference type="GO" id="GO:0008270">
    <property type="term" value="F:zinc ion binding"/>
    <property type="evidence" value="ECO:0007669"/>
    <property type="project" value="InterPro"/>
</dbReference>
<accession>A0A7W7N4D2</accession>
<comment type="caution">
    <text evidence="3">The sequence shown here is derived from an EMBL/GenBank/DDBJ whole genome shotgun (WGS) entry which is preliminary data.</text>
</comment>
<dbReference type="RefSeq" id="WP_184269599.1">
    <property type="nucleotide sequence ID" value="NZ_JACHKY010000003.1"/>
</dbReference>
<gene>
    <name evidence="3" type="ORF">HNP32_002003</name>
</gene>
<proteinExistence type="inferred from homology"/>
<reference evidence="3 4" key="1">
    <citation type="submission" date="2020-08" db="EMBL/GenBank/DDBJ databases">
        <title>Functional genomics of gut bacteria from endangered species of beetles.</title>
        <authorList>
            <person name="Carlos-Shanley C."/>
        </authorList>
    </citation>
    <scope>NUCLEOTIDE SEQUENCE [LARGE SCALE GENOMIC DNA]</scope>
    <source>
        <strain evidence="3 4">S00123</strain>
    </source>
</reference>
<comment type="similarity">
    <text evidence="1">Belongs to the ros/MucR family.</text>
</comment>
<dbReference type="InterPro" id="IPR041920">
    <property type="entry name" value="ROS/MUCR_sf"/>
</dbReference>
<dbReference type="AlphaFoldDB" id="A0A7W7N4D2"/>
<feature type="compositionally biased region" description="Basic residues" evidence="2">
    <location>
        <begin position="155"/>
        <end position="166"/>
    </location>
</feature>
<name>A0A7W7N4D2_9CAUL</name>
<evidence type="ECO:0000256" key="2">
    <source>
        <dbReference type="SAM" id="MobiDB-lite"/>
    </source>
</evidence>
<organism evidence="3 4">
    <name type="scientific">Brevundimonas bullata</name>
    <dbReference type="NCBI Taxonomy" id="13160"/>
    <lineage>
        <taxon>Bacteria</taxon>
        <taxon>Pseudomonadati</taxon>
        <taxon>Pseudomonadota</taxon>
        <taxon>Alphaproteobacteria</taxon>
        <taxon>Caulobacterales</taxon>
        <taxon>Caulobacteraceae</taxon>
        <taxon>Brevundimonas</taxon>
    </lineage>
</organism>
<dbReference type="Gene3D" id="1.10.10.1550">
    <property type="entry name" value="ROS/MUCR transcriptional regulator protein"/>
    <property type="match status" value="1"/>
</dbReference>
<dbReference type="Proteomes" id="UP000539957">
    <property type="component" value="Unassembled WGS sequence"/>
</dbReference>
<dbReference type="GO" id="GO:0006355">
    <property type="term" value="P:regulation of DNA-templated transcription"/>
    <property type="evidence" value="ECO:0007669"/>
    <property type="project" value="InterPro"/>
</dbReference>
<protein>
    <submittedName>
        <fullName evidence="3">Putative transcriptional regulator</fullName>
    </submittedName>
</protein>
<sequence length="166" mass="17759">MTEDNAPDELLGMTTEIVSAFVSRNFIAADALPGLVAKIHGALAATRAAPREPEPEPQAPAVSIRRSLTPDAIICLEDGRPFKSLKRHLSIKYGLTPEQYREKWGLPADYPMVAPAYAARRSELAKSIGLGQGGRQTAKAANPGPSLGTQEQPAKPRRGRPPKTVG</sequence>